<dbReference type="SUPFAM" id="SSF56672">
    <property type="entry name" value="DNA/RNA polymerases"/>
    <property type="match status" value="1"/>
</dbReference>
<dbReference type="InterPro" id="IPR043502">
    <property type="entry name" value="DNA/RNA_pol_sf"/>
</dbReference>
<protein>
    <recommendedName>
        <fullName evidence="4">DNA-directed DNA polymerase</fullName>
    </recommendedName>
</protein>
<evidence type="ECO:0000313" key="3">
    <source>
        <dbReference type="Proteomes" id="UP001159042"/>
    </source>
</evidence>
<dbReference type="EMBL" id="JANEYG010000036">
    <property type="protein sequence ID" value="KAJ8917075.1"/>
    <property type="molecule type" value="Genomic_DNA"/>
</dbReference>
<evidence type="ECO:0000313" key="2">
    <source>
        <dbReference type="EMBL" id="KAJ8917075.1"/>
    </source>
</evidence>
<evidence type="ECO:0008006" key="4">
    <source>
        <dbReference type="Google" id="ProtNLM"/>
    </source>
</evidence>
<organism evidence="2 3">
    <name type="scientific">Exocentrus adspersus</name>
    <dbReference type="NCBI Taxonomy" id="1586481"/>
    <lineage>
        <taxon>Eukaryota</taxon>
        <taxon>Metazoa</taxon>
        <taxon>Ecdysozoa</taxon>
        <taxon>Arthropoda</taxon>
        <taxon>Hexapoda</taxon>
        <taxon>Insecta</taxon>
        <taxon>Pterygota</taxon>
        <taxon>Neoptera</taxon>
        <taxon>Endopterygota</taxon>
        <taxon>Coleoptera</taxon>
        <taxon>Polyphaga</taxon>
        <taxon>Cucujiformia</taxon>
        <taxon>Chrysomeloidea</taxon>
        <taxon>Cerambycidae</taxon>
        <taxon>Lamiinae</taxon>
        <taxon>Acanthocinini</taxon>
        <taxon>Exocentrus</taxon>
    </lineage>
</organism>
<feature type="compositionally biased region" description="Basic residues" evidence="1">
    <location>
        <begin position="304"/>
        <end position="316"/>
    </location>
</feature>
<reference evidence="2 3" key="1">
    <citation type="journal article" date="2023" name="Insect Mol. Biol.">
        <title>Genome sequencing provides insights into the evolution of gene families encoding plant cell wall-degrading enzymes in longhorned beetles.</title>
        <authorList>
            <person name="Shin N.R."/>
            <person name="Okamura Y."/>
            <person name="Kirsch R."/>
            <person name="Pauchet Y."/>
        </authorList>
    </citation>
    <scope>NUCLEOTIDE SEQUENCE [LARGE SCALE GENOMIC DNA]</scope>
    <source>
        <strain evidence="2">EAD_L_NR</strain>
    </source>
</reference>
<comment type="caution">
    <text evidence="2">The sequence shown here is derived from an EMBL/GenBank/DDBJ whole genome shotgun (WGS) entry which is preliminary data.</text>
</comment>
<dbReference type="AlphaFoldDB" id="A0AAV8VT69"/>
<dbReference type="PANTHER" id="PTHR31511">
    <property type="entry name" value="PROTEIN CBG23764"/>
    <property type="match status" value="1"/>
</dbReference>
<dbReference type="Proteomes" id="UP001159042">
    <property type="component" value="Unassembled WGS sequence"/>
</dbReference>
<accession>A0AAV8VT69</accession>
<feature type="region of interest" description="Disordered" evidence="1">
    <location>
        <begin position="288"/>
        <end position="323"/>
    </location>
</feature>
<sequence>MTMYDFHYNVIKKKYNTRAKLLYTDTDSLVYDIQTEDVYDDMKRNIDKFDTSNYNPPVNKAVLGVFKDENAGEIMLEFEGLRAKLYNFVVGKDYGVTKKAKGVKKCVVKRLKHGHYRNCLLNKKMHLCRQNLFKCIKHQINKIALSPFDDKIHFAGRNFNSGVGSFKANISSLLILDFIFKGFSNIILLRILNSLETSSDNFWHVSSIDVIISSVVYSQTMSFQLNPTAPQISYRQYQMNYVNKLLAKYISYYIITTLMTKYNLKIYCVWDMKRTCSFAGNRDKPFFTLKTPPPTPSRPQIARRSLKSKRIKRPAMKRWSSGPKLRGLRSWRFKEEG</sequence>
<keyword evidence="3" id="KW-1185">Reference proteome</keyword>
<gene>
    <name evidence="2" type="ORF">NQ315_012994</name>
</gene>
<evidence type="ECO:0000256" key="1">
    <source>
        <dbReference type="SAM" id="MobiDB-lite"/>
    </source>
</evidence>
<proteinExistence type="predicted"/>
<dbReference type="GO" id="GO:0071897">
    <property type="term" value="P:DNA biosynthetic process"/>
    <property type="evidence" value="ECO:0007669"/>
    <property type="project" value="UniProtKB-ARBA"/>
</dbReference>
<name>A0AAV8VT69_9CUCU</name>
<dbReference type="PANTHER" id="PTHR31511:SF12">
    <property type="entry name" value="RHO TERMINATION FACTOR N-TERMINAL DOMAIN-CONTAINING PROTEIN"/>
    <property type="match status" value="1"/>
</dbReference>